<sequence length="135" mass="15182">MKYFDTDVIINAVVEQDIVKHQEAKELVFNALNDNTFIISTLVIQETGYALARIGLPVEEIERNLAFFSSLNVCLVEHAALNRGIELASLVGFKNMNDCIHTAVAESINCEQLFTYNQSDFKRIQKNTSLTISIL</sequence>
<dbReference type="Gene3D" id="3.40.50.1010">
    <property type="entry name" value="5'-nuclease"/>
    <property type="match status" value="1"/>
</dbReference>
<evidence type="ECO:0000313" key="3">
    <source>
        <dbReference type="Proteomes" id="UP001596106"/>
    </source>
</evidence>
<dbReference type="InterPro" id="IPR029060">
    <property type="entry name" value="PIN-like_dom_sf"/>
</dbReference>
<proteinExistence type="predicted"/>
<dbReference type="Pfam" id="PF01850">
    <property type="entry name" value="PIN"/>
    <property type="match status" value="1"/>
</dbReference>
<keyword evidence="3" id="KW-1185">Reference proteome</keyword>
<organism evidence="2 3">
    <name type="scientific">Larkinella bovis</name>
    <dbReference type="NCBI Taxonomy" id="683041"/>
    <lineage>
        <taxon>Bacteria</taxon>
        <taxon>Pseudomonadati</taxon>
        <taxon>Bacteroidota</taxon>
        <taxon>Cytophagia</taxon>
        <taxon>Cytophagales</taxon>
        <taxon>Spirosomataceae</taxon>
        <taxon>Larkinella</taxon>
    </lineage>
</organism>
<dbReference type="Proteomes" id="UP001596106">
    <property type="component" value="Unassembled WGS sequence"/>
</dbReference>
<name>A0ABW0IBR9_9BACT</name>
<evidence type="ECO:0000259" key="1">
    <source>
        <dbReference type="Pfam" id="PF01850"/>
    </source>
</evidence>
<evidence type="ECO:0000313" key="2">
    <source>
        <dbReference type="EMBL" id="MFC5410739.1"/>
    </source>
</evidence>
<comment type="caution">
    <text evidence="2">The sequence shown here is derived from an EMBL/GenBank/DDBJ whole genome shotgun (WGS) entry which is preliminary data.</text>
</comment>
<dbReference type="SUPFAM" id="SSF88723">
    <property type="entry name" value="PIN domain-like"/>
    <property type="match status" value="1"/>
</dbReference>
<feature type="domain" description="PIN" evidence="1">
    <location>
        <begin position="3"/>
        <end position="126"/>
    </location>
</feature>
<gene>
    <name evidence="2" type="ORF">ACFPMF_15560</name>
</gene>
<protein>
    <submittedName>
        <fullName evidence="2">Type II toxin-antitoxin system VapC family toxin</fullName>
    </submittedName>
</protein>
<accession>A0ABW0IBR9</accession>
<dbReference type="InterPro" id="IPR002716">
    <property type="entry name" value="PIN_dom"/>
</dbReference>
<reference evidence="3" key="1">
    <citation type="journal article" date="2019" name="Int. J. Syst. Evol. Microbiol.">
        <title>The Global Catalogue of Microorganisms (GCM) 10K type strain sequencing project: providing services to taxonomists for standard genome sequencing and annotation.</title>
        <authorList>
            <consortium name="The Broad Institute Genomics Platform"/>
            <consortium name="The Broad Institute Genome Sequencing Center for Infectious Disease"/>
            <person name="Wu L."/>
            <person name="Ma J."/>
        </authorList>
    </citation>
    <scope>NUCLEOTIDE SEQUENCE [LARGE SCALE GENOMIC DNA]</scope>
    <source>
        <strain evidence="3">CCUG 55250</strain>
    </source>
</reference>
<dbReference type="RefSeq" id="WP_379846711.1">
    <property type="nucleotide sequence ID" value="NZ_JBHSMA010000004.1"/>
</dbReference>
<dbReference type="EMBL" id="JBHSMA010000004">
    <property type="protein sequence ID" value="MFC5410739.1"/>
    <property type="molecule type" value="Genomic_DNA"/>
</dbReference>